<evidence type="ECO:0000313" key="3">
    <source>
        <dbReference type="Proteomes" id="UP000541444"/>
    </source>
</evidence>
<accession>A0A7J7MHH9</accession>
<reference evidence="2 3" key="1">
    <citation type="journal article" date="2020" name="IScience">
        <title>Genome Sequencing of the Endangered Kingdonia uniflora (Circaeasteraceae, Ranunculales) Reveals Potential Mechanisms of Evolutionary Specialization.</title>
        <authorList>
            <person name="Sun Y."/>
            <person name="Deng T."/>
            <person name="Zhang A."/>
            <person name="Moore M.J."/>
            <person name="Landis J.B."/>
            <person name="Lin N."/>
            <person name="Zhang H."/>
            <person name="Zhang X."/>
            <person name="Huang J."/>
            <person name="Zhang X."/>
            <person name="Sun H."/>
            <person name="Wang H."/>
        </authorList>
    </citation>
    <scope>NUCLEOTIDE SEQUENCE [LARGE SCALE GENOMIC DNA]</scope>
    <source>
        <strain evidence="2">TB1705</strain>
        <tissue evidence="2">Leaf</tissue>
    </source>
</reference>
<keyword evidence="1" id="KW-0472">Membrane</keyword>
<proteinExistence type="predicted"/>
<protein>
    <submittedName>
        <fullName evidence="2">Uncharacterized protein</fullName>
    </submittedName>
</protein>
<keyword evidence="3" id="KW-1185">Reference proteome</keyword>
<dbReference type="AlphaFoldDB" id="A0A7J7MHH9"/>
<sequence length="128" mass="14288">MSLKEGNFLPGLFGISVWGWELSPSTFAQATKLKRAAAAKEKELVKSQELHNKEKKVAHETYAKALMILKVVAYLILIFWFWGDSVAAVSHQLMQPFGKLVSWRAGVSTNGLVTVNTSFVCFSRIDIQ</sequence>
<comment type="caution">
    <text evidence="2">The sequence shown here is derived from an EMBL/GenBank/DDBJ whole genome shotgun (WGS) entry which is preliminary data.</text>
</comment>
<evidence type="ECO:0000256" key="1">
    <source>
        <dbReference type="SAM" id="Phobius"/>
    </source>
</evidence>
<organism evidence="2 3">
    <name type="scientific">Kingdonia uniflora</name>
    <dbReference type="NCBI Taxonomy" id="39325"/>
    <lineage>
        <taxon>Eukaryota</taxon>
        <taxon>Viridiplantae</taxon>
        <taxon>Streptophyta</taxon>
        <taxon>Embryophyta</taxon>
        <taxon>Tracheophyta</taxon>
        <taxon>Spermatophyta</taxon>
        <taxon>Magnoliopsida</taxon>
        <taxon>Ranunculales</taxon>
        <taxon>Circaeasteraceae</taxon>
        <taxon>Kingdonia</taxon>
    </lineage>
</organism>
<gene>
    <name evidence="2" type="ORF">GIB67_026819</name>
</gene>
<name>A0A7J7MHH9_9MAGN</name>
<feature type="transmembrane region" description="Helical" evidence="1">
    <location>
        <begin position="102"/>
        <end position="122"/>
    </location>
</feature>
<keyword evidence="1" id="KW-0812">Transmembrane</keyword>
<dbReference type="OrthoDB" id="512018at2759"/>
<dbReference type="EMBL" id="JACGCM010001501">
    <property type="protein sequence ID" value="KAF6154363.1"/>
    <property type="molecule type" value="Genomic_DNA"/>
</dbReference>
<keyword evidence="1" id="KW-1133">Transmembrane helix</keyword>
<evidence type="ECO:0000313" key="2">
    <source>
        <dbReference type="EMBL" id="KAF6154363.1"/>
    </source>
</evidence>
<feature type="transmembrane region" description="Helical" evidence="1">
    <location>
        <begin position="62"/>
        <end position="82"/>
    </location>
</feature>
<dbReference type="Proteomes" id="UP000541444">
    <property type="component" value="Unassembled WGS sequence"/>
</dbReference>